<proteinExistence type="predicted"/>
<reference evidence="2 3" key="1">
    <citation type="submission" date="2023-10" db="EMBL/GenBank/DDBJ databases">
        <title>Chromosome-scale genome assembly provides insights into flower coloration mechanisms of Canna indica.</title>
        <authorList>
            <person name="Li C."/>
        </authorList>
    </citation>
    <scope>NUCLEOTIDE SEQUENCE [LARGE SCALE GENOMIC DNA]</scope>
    <source>
        <tissue evidence="2">Flower</tissue>
    </source>
</reference>
<keyword evidence="3" id="KW-1185">Reference proteome</keyword>
<keyword evidence="1" id="KW-0472">Membrane</keyword>
<keyword evidence="1" id="KW-0812">Transmembrane</keyword>
<dbReference type="Proteomes" id="UP001327560">
    <property type="component" value="Chromosome 6"/>
</dbReference>
<gene>
    <name evidence="2" type="ORF">Cni_G19623</name>
</gene>
<dbReference type="AlphaFoldDB" id="A0AAQ3KMG8"/>
<organism evidence="2 3">
    <name type="scientific">Canna indica</name>
    <name type="common">Indian-shot</name>
    <dbReference type="NCBI Taxonomy" id="4628"/>
    <lineage>
        <taxon>Eukaryota</taxon>
        <taxon>Viridiplantae</taxon>
        <taxon>Streptophyta</taxon>
        <taxon>Embryophyta</taxon>
        <taxon>Tracheophyta</taxon>
        <taxon>Spermatophyta</taxon>
        <taxon>Magnoliopsida</taxon>
        <taxon>Liliopsida</taxon>
        <taxon>Zingiberales</taxon>
        <taxon>Cannaceae</taxon>
        <taxon>Canna</taxon>
    </lineage>
</organism>
<dbReference type="EMBL" id="CP136895">
    <property type="protein sequence ID" value="WOL10864.1"/>
    <property type="molecule type" value="Genomic_DNA"/>
</dbReference>
<keyword evidence="1" id="KW-1133">Transmembrane helix</keyword>
<evidence type="ECO:0000313" key="2">
    <source>
        <dbReference type="EMBL" id="WOL10864.1"/>
    </source>
</evidence>
<evidence type="ECO:0000256" key="1">
    <source>
        <dbReference type="SAM" id="Phobius"/>
    </source>
</evidence>
<evidence type="ECO:0000313" key="3">
    <source>
        <dbReference type="Proteomes" id="UP001327560"/>
    </source>
</evidence>
<feature type="transmembrane region" description="Helical" evidence="1">
    <location>
        <begin position="153"/>
        <end position="175"/>
    </location>
</feature>
<name>A0AAQ3KMG8_9LILI</name>
<protein>
    <submittedName>
        <fullName evidence="2">BZIP transcription factor 16-like isoform X3</fullName>
    </submittedName>
</protein>
<sequence length="220" mass="24377">MEARREMNLMPPYVTPPPPYVMYSHGVYAHPSIPPVHIHIYAPYTMTPPNGNGETYVSCLIPHIDKKNMSNILHEAMNFTTLAFACHKGGLPTSIELDAKPSEGGQLLLSCIGGVSDKLQVIDVTKDSFLLSVERGMPFKMGIQTRWLPRSSVIALLVSATVFTFYVFLLGLFVLDSDLEIFPIDISGFFHSYVVSCFIFEFGHVHGLGQGDLIGKESRL</sequence>
<accession>A0AAQ3KMG8</accession>